<dbReference type="Proteomes" id="UP000317909">
    <property type="component" value="Chromosome"/>
</dbReference>
<dbReference type="GO" id="GO:0000428">
    <property type="term" value="C:DNA-directed RNA polymerase complex"/>
    <property type="evidence" value="ECO:0007669"/>
    <property type="project" value="UniProtKB-KW"/>
</dbReference>
<dbReference type="Pfam" id="PF01192">
    <property type="entry name" value="RNA_pol_Rpb6"/>
    <property type="match status" value="1"/>
</dbReference>
<gene>
    <name evidence="11" type="primary">rpoZ</name>
    <name evidence="12" type="ORF">I41_07730</name>
</gene>
<evidence type="ECO:0000256" key="6">
    <source>
        <dbReference type="ARBA" id="ARBA00022695"/>
    </source>
</evidence>
<comment type="catalytic activity">
    <reaction evidence="10 11">
        <text>RNA(n) + a ribonucleoside 5'-triphosphate = RNA(n+1) + diphosphate</text>
        <dbReference type="Rhea" id="RHEA:21248"/>
        <dbReference type="Rhea" id="RHEA-COMP:14527"/>
        <dbReference type="Rhea" id="RHEA-COMP:17342"/>
        <dbReference type="ChEBI" id="CHEBI:33019"/>
        <dbReference type="ChEBI" id="CHEBI:61557"/>
        <dbReference type="ChEBI" id="CHEBI:140395"/>
        <dbReference type="EC" id="2.7.7.6"/>
    </reaction>
</comment>
<name>A0A517TTC4_9BACT</name>
<evidence type="ECO:0000256" key="5">
    <source>
        <dbReference type="ARBA" id="ARBA00022679"/>
    </source>
</evidence>
<evidence type="ECO:0000256" key="8">
    <source>
        <dbReference type="ARBA" id="ARBA00029924"/>
    </source>
</evidence>
<dbReference type="AlphaFoldDB" id="A0A517TTC4"/>
<keyword evidence="7 11" id="KW-0804">Transcription</keyword>
<evidence type="ECO:0000256" key="9">
    <source>
        <dbReference type="ARBA" id="ARBA00030998"/>
    </source>
</evidence>
<dbReference type="SUPFAM" id="SSF63562">
    <property type="entry name" value="RPB6/omega subunit-like"/>
    <property type="match status" value="1"/>
</dbReference>
<dbReference type="GO" id="GO:0006351">
    <property type="term" value="P:DNA-templated transcription"/>
    <property type="evidence" value="ECO:0007669"/>
    <property type="project" value="UniProtKB-UniRule"/>
</dbReference>
<evidence type="ECO:0000256" key="2">
    <source>
        <dbReference type="ARBA" id="ARBA00012418"/>
    </source>
</evidence>
<dbReference type="GO" id="GO:0003899">
    <property type="term" value="F:DNA-directed RNA polymerase activity"/>
    <property type="evidence" value="ECO:0007669"/>
    <property type="project" value="UniProtKB-UniRule"/>
</dbReference>
<dbReference type="InterPro" id="IPR036161">
    <property type="entry name" value="RPB6/omega-like_sf"/>
</dbReference>
<keyword evidence="6 11" id="KW-0548">Nucleotidyltransferase</keyword>
<protein>
    <recommendedName>
        <fullName evidence="3 11">DNA-directed RNA polymerase subunit omega</fullName>
        <shortName evidence="11">RNAP omega subunit</shortName>
        <ecNumber evidence="2 11">2.7.7.6</ecNumber>
    </recommendedName>
    <alternativeName>
        <fullName evidence="9 11">RNA polymerase omega subunit</fullName>
    </alternativeName>
    <alternativeName>
        <fullName evidence="8 11">Transcriptase subunit omega</fullName>
    </alternativeName>
</protein>
<dbReference type="InterPro" id="IPR006110">
    <property type="entry name" value="Pol_omega/Rpo6/RPB6"/>
</dbReference>
<evidence type="ECO:0000256" key="10">
    <source>
        <dbReference type="ARBA" id="ARBA00048552"/>
    </source>
</evidence>
<reference evidence="12 13" key="1">
    <citation type="submission" date="2019-02" db="EMBL/GenBank/DDBJ databases">
        <title>Deep-cultivation of Planctomycetes and their phenomic and genomic characterization uncovers novel biology.</title>
        <authorList>
            <person name="Wiegand S."/>
            <person name="Jogler M."/>
            <person name="Boedeker C."/>
            <person name="Pinto D."/>
            <person name="Vollmers J."/>
            <person name="Rivas-Marin E."/>
            <person name="Kohn T."/>
            <person name="Peeters S.H."/>
            <person name="Heuer A."/>
            <person name="Rast P."/>
            <person name="Oberbeckmann S."/>
            <person name="Bunk B."/>
            <person name="Jeske O."/>
            <person name="Meyerdierks A."/>
            <person name="Storesund J.E."/>
            <person name="Kallscheuer N."/>
            <person name="Luecker S."/>
            <person name="Lage O.M."/>
            <person name="Pohl T."/>
            <person name="Merkel B.J."/>
            <person name="Hornburger P."/>
            <person name="Mueller R.-W."/>
            <person name="Bruemmer F."/>
            <person name="Labrenz M."/>
            <person name="Spormann A.M."/>
            <person name="Op den Camp H."/>
            <person name="Overmann J."/>
            <person name="Amann R."/>
            <person name="Jetten M.S.M."/>
            <person name="Mascher T."/>
            <person name="Medema M.H."/>
            <person name="Devos D.P."/>
            <person name="Kaster A.-K."/>
            <person name="Ovreas L."/>
            <person name="Rohde M."/>
            <person name="Galperin M.Y."/>
            <person name="Jogler C."/>
        </authorList>
    </citation>
    <scope>NUCLEOTIDE SEQUENCE [LARGE SCALE GENOMIC DNA]</scope>
    <source>
        <strain evidence="12 13">I41</strain>
    </source>
</reference>
<evidence type="ECO:0000256" key="3">
    <source>
        <dbReference type="ARBA" id="ARBA00013725"/>
    </source>
</evidence>
<organism evidence="12 13">
    <name type="scientific">Lacipirellula limnantheis</name>
    <dbReference type="NCBI Taxonomy" id="2528024"/>
    <lineage>
        <taxon>Bacteria</taxon>
        <taxon>Pseudomonadati</taxon>
        <taxon>Planctomycetota</taxon>
        <taxon>Planctomycetia</taxon>
        <taxon>Pirellulales</taxon>
        <taxon>Lacipirellulaceae</taxon>
        <taxon>Lacipirellula</taxon>
    </lineage>
</organism>
<evidence type="ECO:0000256" key="4">
    <source>
        <dbReference type="ARBA" id="ARBA00022478"/>
    </source>
</evidence>
<dbReference type="EMBL" id="CP036339">
    <property type="protein sequence ID" value="QDT71613.1"/>
    <property type="molecule type" value="Genomic_DNA"/>
</dbReference>
<dbReference type="HAMAP" id="MF_00366">
    <property type="entry name" value="RNApol_bact_RpoZ"/>
    <property type="match status" value="1"/>
</dbReference>
<dbReference type="GO" id="GO:0003677">
    <property type="term" value="F:DNA binding"/>
    <property type="evidence" value="ECO:0007669"/>
    <property type="project" value="UniProtKB-UniRule"/>
</dbReference>
<comment type="function">
    <text evidence="11">Promotes RNA polymerase assembly. Latches the N- and C-terminal regions of the beta' subunit thereby facilitating its interaction with the beta and alpha subunits.</text>
</comment>
<comment type="subunit">
    <text evidence="11">The RNAP catalytic core consists of 2 alpha, 1 beta, 1 beta' and 1 omega subunit. When a sigma factor is associated with the core the holoenzyme is formed, which can initiate transcription.</text>
</comment>
<dbReference type="EC" id="2.7.7.6" evidence="2 11"/>
<evidence type="ECO:0000256" key="1">
    <source>
        <dbReference type="ARBA" id="ARBA00006711"/>
    </source>
</evidence>
<accession>A0A517TTC4</accession>
<proteinExistence type="inferred from homology"/>
<dbReference type="InterPro" id="IPR003716">
    <property type="entry name" value="DNA-dir_RNA_pol_omega"/>
</dbReference>
<dbReference type="Gene3D" id="3.90.940.10">
    <property type="match status" value="1"/>
</dbReference>
<keyword evidence="5 11" id="KW-0808">Transferase</keyword>
<dbReference type="RefSeq" id="WP_145431018.1">
    <property type="nucleotide sequence ID" value="NZ_CP036339.1"/>
</dbReference>
<comment type="similarity">
    <text evidence="1 11">Belongs to the RNA polymerase subunit omega family.</text>
</comment>
<evidence type="ECO:0000313" key="13">
    <source>
        <dbReference type="Proteomes" id="UP000317909"/>
    </source>
</evidence>
<keyword evidence="13" id="KW-1185">Reference proteome</keyword>
<evidence type="ECO:0000313" key="12">
    <source>
        <dbReference type="EMBL" id="QDT71613.1"/>
    </source>
</evidence>
<evidence type="ECO:0000256" key="11">
    <source>
        <dbReference type="HAMAP-Rule" id="MF_00366"/>
    </source>
</evidence>
<dbReference type="OrthoDB" id="285093at2"/>
<dbReference type="KEGG" id="llh:I41_07730"/>
<evidence type="ECO:0000256" key="7">
    <source>
        <dbReference type="ARBA" id="ARBA00023163"/>
    </source>
</evidence>
<sequence>MIDALKEEWIVNKVGGRFKLSALIQKRMVALNSGARPLVDLKTKFPMEIVIQEILQNKIHLDAENNVRMTGELPRGPIEFDLSAL</sequence>
<keyword evidence="4 11" id="KW-0240">DNA-directed RNA polymerase</keyword>